<dbReference type="EMBL" id="AP028917">
    <property type="protein sequence ID" value="BES98096.1"/>
    <property type="molecule type" value="Genomic_DNA"/>
</dbReference>
<feature type="compositionally biased region" description="Low complexity" evidence="1">
    <location>
        <begin position="1103"/>
        <end position="1114"/>
    </location>
</feature>
<evidence type="ECO:0000259" key="2">
    <source>
        <dbReference type="PROSITE" id="PS50097"/>
    </source>
</evidence>
<dbReference type="PANTHER" id="PTHR22427">
    <property type="entry name" value="GH15728P"/>
    <property type="match status" value="1"/>
</dbReference>
<keyword evidence="4" id="KW-1185">Reference proteome</keyword>
<feature type="region of interest" description="Disordered" evidence="1">
    <location>
        <begin position="268"/>
        <end position="324"/>
    </location>
</feature>
<feature type="compositionally biased region" description="Low complexity" evidence="1">
    <location>
        <begin position="1642"/>
        <end position="1654"/>
    </location>
</feature>
<accession>A0ABN7B0Z4</accession>
<dbReference type="PROSITE" id="PS50097">
    <property type="entry name" value="BTB"/>
    <property type="match status" value="2"/>
</dbReference>
<feature type="compositionally biased region" description="Basic and acidic residues" evidence="1">
    <location>
        <begin position="664"/>
        <end position="674"/>
    </location>
</feature>
<organism evidence="3 4">
    <name type="scientific">Nesidiocoris tenuis</name>
    <dbReference type="NCBI Taxonomy" id="355587"/>
    <lineage>
        <taxon>Eukaryota</taxon>
        <taxon>Metazoa</taxon>
        <taxon>Ecdysozoa</taxon>
        <taxon>Arthropoda</taxon>
        <taxon>Hexapoda</taxon>
        <taxon>Insecta</taxon>
        <taxon>Pterygota</taxon>
        <taxon>Neoptera</taxon>
        <taxon>Paraneoptera</taxon>
        <taxon>Hemiptera</taxon>
        <taxon>Heteroptera</taxon>
        <taxon>Panheteroptera</taxon>
        <taxon>Cimicomorpha</taxon>
        <taxon>Miridae</taxon>
        <taxon>Dicyphina</taxon>
        <taxon>Nesidiocoris</taxon>
    </lineage>
</organism>
<feature type="compositionally biased region" description="Low complexity" evidence="1">
    <location>
        <begin position="510"/>
        <end position="527"/>
    </location>
</feature>
<reference evidence="3 4" key="1">
    <citation type="submission" date="2023-09" db="EMBL/GenBank/DDBJ databases">
        <title>Nesidiocoris tenuis whole genome shotgun sequence.</title>
        <authorList>
            <person name="Shibata T."/>
            <person name="Shimoda M."/>
            <person name="Kobayashi T."/>
            <person name="Uehara T."/>
        </authorList>
    </citation>
    <scope>NUCLEOTIDE SEQUENCE [LARGE SCALE GENOMIC DNA]</scope>
    <source>
        <strain evidence="3 4">Japan</strain>
    </source>
</reference>
<feature type="region of interest" description="Disordered" evidence="1">
    <location>
        <begin position="1033"/>
        <end position="1054"/>
    </location>
</feature>
<gene>
    <name evidence="3" type="ORF">NTJ_10911</name>
</gene>
<feature type="compositionally biased region" description="Polar residues" evidence="1">
    <location>
        <begin position="1586"/>
        <end position="1596"/>
    </location>
</feature>
<feature type="domain" description="BTB" evidence="2">
    <location>
        <begin position="49"/>
        <end position="116"/>
    </location>
</feature>
<feature type="compositionally biased region" description="Basic and acidic residues" evidence="1">
    <location>
        <begin position="528"/>
        <end position="543"/>
    </location>
</feature>
<evidence type="ECO:0000313" key="4">
    <source>
        <dbReference type="Proteomes" id="UP001307889"/>
    </source>
</evidence>
<dbReference type="SUPFAM" id="SSF54695">
    <property type="entry name" value="POZ domain"/>
    <property type="match status" value="1"/>
</dbReference>
<feature type="compositionally biased region" description="Basic and acidic residues" evidence="1">
    <location>
        <begin position="998"/>
        <end position="1010"/>
    </location>
</feature>
<feature type="compositionally biased region" description="Basic and acidic residues" evidence="1">
    <location>
        <begin position="876"/>
        <end position="885"/>
    </location>
</feature>
<dbReference type="CDD" id="cd18286">
    <property type="entry name" value="BTB2_POZ_BTBD8"/>
    <property type="match status" value="1"/>
</dbReference>
<feature type="region of interest" description="Disordered" evidence="1">
    <location>
        <begin position="1080"/>
        <end position="1128"/>
    </location>
</feature>
<feature type="compositionally biased region" description="Polar residues" evidence="1">
    <location>
        <begin position="714"/>
        <end position="725"/>
    </location>
</feature>
<evidence type="ECO:0000256" key="1">
    <source>
        <dbReference type="SAM" id="MobiDB-lite"/>
    </source>
</evidence>
<dbReference type="Proteomes" id="UP001307889">
    <property type="component" value="Chromosome 9"/>
</dbReference>
<feature type="compositionally biased region" description="Basic and acidic residues" evidence="1">
    <location>
        <begin position="684"/>
        <end position="706"/>
    </location>
</feature>
<name>A0ABN7B0Z4_9HEMI</name>
<sequence>MAAGAGRAPTQASQALRDKAAAELDQLNCRLHDQLKQDISRVYTDCLFADLHLLFHSGCVRTHKSLLETRAPRFYRELINRCAKVAKSDCLLDRLTVRLIETFVREIYTKNVIKHKEDAVVAQIKVRGVKDVDSPVSESEVFLTPKASPCEPLPQEVPLPAPTCTPDRTNYYSIVHLGEDLERELAEQDALSNSFRSILIREVSRQPTTLDFTKASPEVKDVEREIEAKRAQALKVLNKQFTYSVDYEMSWAKESSLAFREEELTINSSGYITGGSPKTDPTRGEDSVTEVASGEDIPHDGQSPASATSDQGTWDPYGQDGVAALTNPKTLHSPTADIPARIDTEPVKNNFFIDASSLIDENEYPPLEIGKFVEPKTESQLISDTKPDSPHDTKANRVLIRRNTFELDPDDEKLALLKEEYEKANGYKVKSEAKEQPASLPILPIVAHDDDHSPDSLNCDPFDLFINQAKQPITVTQAENIEEAADSKKSPAKVEIDSNHLSLELSAFSNMSNSSEPSSSLSASGVSSKRENDTTEETSSKEKSDCIFNRFENLPIVSGAAPLSDFSASDVSLTSSPLTRRKNEFAPILSGGFDIPIEEPPKKVPSRAASSMNTSWVVDMSDVVKEAQESLEAKEKPKNNGMGFFVPLDDPYPSIDSVMSNSSERSDSNKRSDRNSSCGFYVDLKTDSDSENGSKKKDIAQPEKKLFSMFIDIGNNQSKDSSTPRSKPGSPFLQQKRPKAPNFLHERLSGHKKSTSTSSDSGLDIGEHPEQTKGRMLFDSSENGPASISDGSTTDSAFSTKRQSFYMFIETDESPVPRRRTLPSGLRNPVNRHSWNSDKKFDGQNVKVHKRSSSISYDGSLKLESNSDSGPQSIDESQKKTKMDTSWHGPVKPSSELSRIIQNGARHEFEKKAKKSAENQQESMDVPDELSCSLKSDDYESSNDNRTFVIDDVSKAVNISSNDLELSTPSHDIVSDLSKDNTETDLAERKSTGSSKSIDNDVTPKQDDDTHVIVTEEPVSFVKLSDMDVQPDAKVWEPKETSRSTRMTRSIPSETSAWMDNSRVLANSSSSRSLSRLFPHLYPTKTSDGNSDTEPSNTSSMQSSSVGPSLLDSSEGNSEDSCGPGGSASSRLGQDLLRMFLDGISPDVTIDVGGRRIKAHKCILSSRCQYFAGMLSGGWVESAGNVISLQGFSYNAVHFALCHIYSGASNIPETINIVELATLADMLCLEGLKEVIMYTLKVKYCHFFHKPCAGCTVGVLECLPLAAAYGLDEIYRKTLRWTTRYFVRVWPTKGFASLPKELQDKCYKQHIVHMGSENVLDTIMGCEKLEATIPNVRWAQPVLSLNGKLHEAAIKYLTQHFSNVVSSEAFTTIGKEDVWTVTRLEETLLRVSRNLSPDQSCQSYRKIKALLAKIHRTETEDVEWKIEFLELLTQLETSIEECLVRQAGRAARTSSWAQMDISLRKKIQELACLVFAPGPRSASVSKSMEGRSPRLSERSHSRPPMDRTAPNRSSSVTHDHHHAASGPSSITQHTAASLSKSKATSQSGQRPVAAQRVASAPAAARRSLPAKPSAPAPSTSSQPARNITTPQPSASSLPRPRVNPKFSQVKPRYLEPKPPRKDLDSVVVNGSGGRRLSGGGRPLSSSDSSRTSSPAANRVARSRPSTAGSNKSKTPLGNTPSHVARRSGSGGNPSPSSVSSAGTGGNSSKISRNMTFRVATKSSQAKVQSPRQLSARHPHIAQRSGTFLKESPTSSKKSPGK</sequence>
<evidence type="ECO:0000313" key="3">
    <source>
        <dbReference type="EMBL" id="BES98096.1"/>
    </source>
</evidence>
<feature type="domain" description="BTB" evidence="2">
    <location>
        <begin position="1146"/>
        <end position="1213"/>
    </location>
</feature>
<feature type="compositionally biased region" description="Gly residues" evidence="1">
    <location>
        <begin position="1630"/>
        <end position="1641"/>
    </location>
</feature>
<feature type="compositionally biased region" description="Basic and acidic residues" evidence="1">
    <location>
        <begin position="1488"/>
        <end position="1505"/>
    </location>
</feature>
<dbReference type="InterPro" id="IPR000210">
    <property type="entry name" value="BTB/POZ_dom"/>
</dbReference>
<feature type="compositionally biased region" description="Polar residues" evidence="1">
    <location>
        <begin position="780"/>
        <end position="803"/>
    </location>
</feature>
<feature type="region of interest" description="Disordered" evidence="1">
    <location>
        <begin position="655"/>
        <end position="943"/>
    </location>
</feature>
<feature type="region of interest" description="Disordered" evidence="1">
    <location>
        <begin position="510"/>
        <end position="543"/>
    </location>
</feature>
<feature type="compositionally biased region" description="Polar residues" evidence="1">
    <location>
        <begin position="303"/>
        <end position="312"/>
    </location>
</feature>
<feature type="compositionally biased region" description="Polar residues" evidence="1">
    <location>
        <begin position="1706"/>
        <end position="1732"/>
    </location>
</feature>
<feature type="compositionally biased region" description="Polar residues" evidence="1">
    <location>
        <begin position="853"/>
        <end position="875"/>
    </location>
</feature>
<proteinExistence type="predicted"/>
<dbReference type="Gene3D" id="3.30.710.10">
    <property type="entry name" value="Potassium Channel Kv1.1, Chain A"/>
    <property type="match status" value="1"/>
</dbReference>
<feature type="compositionally biased region" description="Low complexity" evidence="1">
    <location>
        <begin position="1534"/>
        <end position="1585"/>
    </location>
</feature>
<dbReference type="Pfam" id="PF00651">
    <property type="entry name" value="BTB"/>
    <property type="match status" value="1"/>
</dbReference>
<feature type="compositionally biased region" description="Basic and acidic residues" evidence="1">
    <location>
        <begin position="905"/>
        <end position="917"/>
    </location>
</feature>
<feature type="compositionally biased region" description="Basic and acidic residues" evidence="1">
    <location>
        <begin position="1034"/>
        <end position="1043"/>
    </location>
</feature>
<protein>
    <submittedName>
        <fullName evidence="3">BTB/POZ domain</fullName>
    </submittedName>
</protein>
<dbReference type="Pfam" id="PF26017">
    <property type="entry name" value="BACK_BTBD8"/>
    <property type="match status" value="1"/>
</dbReference>
<dbReference type="CDD" id="cd18490">
    <property type="entry name" value="BACK_BTBD8"/>
    <property type="match status" value="1"/>
</dbReference>
<feature type="compositionally biased region" description="Polar residues" evidence="1">
    <location>
        <begin position="1751"/>
        <end position="1761"/>
    </location>
</feature>
<dbReference type="PANTHER" id="PTHR22427:SF7">
    <property type="entry name" value="GH15728P"/>
    <property type="match status" value="1"/>
</dbReference>
<feature type="region of interest" description="Disordered" evidence="1">
    <location>
        <begin position="1480"/>
        <end position="1761"/>
    </location>
</feature>
<feature type="compositionally biased region" description="Basic and acidic residues" evidence="1">
    <location>
        <begin position="973"/>
        <end position="991"/>
    </location>
</feature>
<feature type="compositionally biased region" description="Polar residues" evidence="1">
    <location>
        <begin position="1044"/>
        <end position="1054"/>
    </location>
</feature>
<dbReference type="InterPro" id="IPR011333">
    <property type="entry name" value="SKP1/BTB/POZ_sf"/>
</dbReference>
<feature type="compositionally biased region" description="Low complexity" evidence="1">
    <location>
        <begin position="1692"/>
        <end position="1701"/>
    </location>
</feature>
<feature type="compositionally biased region" description="Polar residues" evidence="1">
    <location>
        <begin position="1663"/>
        <end position="1681"/>
    </location>
</feature>
<feature type="compositionally biased region" description="Polar residues" evidence="1">
    <location>
        <begin position="1084"/>
        <end position="1102"/>
    </location>
</feature>
<dbReference type="InterPro" id="IPR043225">
    <property type="entry name" value="BACK_BTBD8"/>
</dbReference>
<feature type="region of interest" description="Disordered" evidence="1">
    <location>
        <begin position="965"/>
        <end position="1010"/>
    </location>
</feature>
<dbReference type="SMART" id="SM00225">
    <property type="entry name" value="BTB"/>
    <property type="match status" value="1"/>
</dbReference>
<feature type="compositionally biased region" description="Basic and acidic residues" evidence="1">
    <location>
        <begin position="1612"/>
        <end position="1624"/>
    </location>
</feature>